<accession>A0A5E4ZDZ9</accession>
<organism evidence="1 2">
    <name type="scientific">Pandoraea terrae</name>
    <dbReference type="NCBI Taxonomy" id="1537710"/>
    <lineage>
        <taxon>Bacteria</taxon>
        <taxon>Pseudomonadati</taxon>
        <taxon>Pseudomonadota</taxon>
        <taxon>Betaproteobacteria</taxon>
        <taxon>Burkholderiales</taxon>
        <taxon>Burkholderiaceae</taxon>
        <taxon>Pandoraea</taxon>
    </lineage>
</organism>
<name>A0A5E4ZDZ9_9BURK</name>
<protein>
    <submittedName>
        <fullName evidence="1">Uncharacterized protein</fullName>
    </submittedName>
</protein>
<reference evidence="1 2" key="1">
    <citation type="submission" date="2019-08" db="EMBL/GenBank/DDBJ databases">
        <authorList>
            <person name="Peeters C."/>
        </authorList>
    </citation>
    <scope>NUCLEOTIDE SEQUENCE [LARGE SCALE GENOMIC DNA]</scope>
    <source>
        <strain evidence="1 2">LMG 30175</strain>
    </source>
</reference>
<keyword evidence="2" id="KW-1185">Reference proteome</keyword>
<dbReference type="RefSeq" id="WP_150700134.1">
    <property type="nucleotide sequence ID" value="NZ_CABPRZ010000041.1"/>
</dbReference>
<dbReference type="AlphaFoldDB" id="A0A5E4ZDZ9"/>
<evidence type="ECO:0000313" key="2">
    <source>
        <dbReference type="Proteomes" id="UP000414233"/>
    </source>
</evidence>
<sequence length="193" mass="20634">MKNVIKNLVGGRNKAEAVAAVTEAASEQAAKDVAAAVERAKPATTARITLDVDGEPRDFIVRRYPAAHGLRVARMIDREVAERLSNGKIGAREGEVGHLAVLFGVTAVVGGDEVAIDGEDAINTYTSTWQNLAALRREVLKFNMIDEEEIEAKMGARIWLTTGAEMAAGFLSASAALLESNGLYIDPKNVSKQ</sequence>
<dbReference type="Proteomes" id="UP000414233">
    <property type="component" value="Unassembled WGS sequence"/>
</dbReference>
<evidence type="ECO:0000313" key="1">
    <source>
        <dbReference type="EMBL" id="VVE59314.1"/>
    </source>
</evidence>
<gene>
    <name evidence="1" type="ORF">PTE30175_05414</name>
</gene>
<dbReference type="EMBL" id="CABPRZ010000041">
    <property type="protein sequence ID" value="VVE59314.1"/>
    <property type="molecule type" value="Genomic_DNA"/>
</dbReference>
<proteinExistence type="predicted"/>